<keyword evidence="4" id="KW-1185">Reference proteome</keyword>
<reference evidence="3 4" key="1">
    <citation type="submission" date="2021-03" db="EMBL/GenBank/DDBJ databases">
        <title>Genomic Encyclopedia of Type Strains, Phase IV (KMG-IV): sequencing the most valuable type-strain genomes for metagenomic binning, comparative biology and taxonomic classification.</title>
        <authorList>
            <person name="Goeker M."/>
        </authorList>
    </citation>
    <scope>NUCLEOTIDE SEQUENCE [LARGE SCALE GENOMIC DNA]</scope>
    <source>
        <strain evidence="3 4">DSM 27512</strain>
    </source>
</reference>
<dbReference type="RefSeq" id="WP_209661138.1">
    <property type="nucleotide sequence ID" value="NZ_JAGGLI010000021.1"/>
</dbReference>
<dbReference type="Pfam" id="PF02410">
    <property type="entry name" value="RsfS"/>
    <property type="match status" value="1"/>
</dbReference>
<proteinExistence type="inferred from homology"/>
<dbReference type="Proteomes" id="UP001314903">
    <property type="component" value="Unassembled WGS sequence"/>
</dbReference>
<accession>A0ABS4KLR1</accession>
<dbReference type="InterPro" id="IPR043519">
    <property type="entry name" value="NT_sf"/>
</dbReference>
<dbReference type="InterPro" id="IPR004394">
    <property type="entry name" value="Iojap/RsfS/C7orf30"/>
</dbReference>
<sequence>MTIEQYIKLAYKAIDDKLGEDTKVLNIGEISSLTEYFIISGASNERQVKAIADNIEKELELNGLFVRGKEGTNTCNWVLLDYGDFIIHIFKNEDREFYNLERLWKDAPELDLEAI</sequence>
<comment type="caution">
    <text evidence="3">The sequence shown here is derived from an EMBL/GenBank/DDBJ whole genome shotgun (WGS) entry which is preliminary data.</text>
</comment>
<keyword evidence="2" id="KW-0678">Repressor</keyword>
<organism evidence="3 4">
    <name type="scientific">Acetoanaerobium pronyense</name>
    <dbReference type="NCBI Taxonomy" id="1482736"/>
    <lineage>
        <taxon>Bacteria</taxon>
        <taxon>Bacillati</taxon>
        <taxon>Bacillota</taxon>
        <taxon>Clostridia</taxon>
        <taxon>Peptostreptococcales</taxon>
        <taxon>Filifactoraceae</taxon>
        <taxon>Acetoanaerobium</taxon>
    </lineage>
</organism>
<comment type="function">
    <text evidence="2">Functions as a ribosomal silencing factor. Interacts with ribosomal protein uL14 (rplN), blocking formation of intersubunit bridge B8. Prevents association of the 30S and 50S ribosomal subunits and the formation of functional ribosomes, thus repressing translation.</text>
</comment>
<name>A0ABS4KLR1_9FIRM</name>
<evidence type="ECO:0000256" key="2">
    <source>
        <dbReference type="HAMAP-Rule" id="MF_01477"/>
    </source>
</evidence>
<evidence type="ECO:0000256" key="1">
    <source>
        <dbReference type="ARBA" id="ARBA00010574"/>
    </source>
</evidence>
<dbReference type="PANTHER" id="PTHR21043:SF0">
    <property type="entry name" value="MITOCHONDRIAL ASSEMBLY OF RIBOSOMAL LARGE SUBUNIT PROTEIN 1"/>
    <property type="match status" value="1"/>
</dbReference>
<evidence type="ECO:0000313" key="4">
    <source>
        <dbReference type="Proteomes" id="UP001314903"/>
    </source>
</evidence>
<comment type="subcellular location">
    <subcellularLocation>
        <location evidence="2">Cytoplasm</location>
    </subcellularLocation>
</comment>
<protein>
    <recommendedName>
        <fullName evidence="2">Ribosomal silencing factor RsfS</fullName>
    </recommendedName>
</protein>
<dbReference type="Gene3D" id="3.30.460.10">
    <property type="entry name" value="Beta Polymerase, domain 2"/>
    <property type="match status" value="1"/>
</dbReference>
<keyword evidence="2" id="KW-0810">Translation regulation</keyword>
<comment type="similarity">
    <text evidence="1 2">Belongs to the Iojap/RsfS family.</text>
</comment>
<keyword evidence="2" id="KW-0963">Cytoplasm</keyword>
<gene>
    <name evidence="2" type="primary">rsfS</name>
    <name evidence="3" type="ORF">J2Z35_001880</name>
</gene>
<comment type="subunit">
    <text evidence="2">Interacts with ribosomal protein uL14 (rplN).</text>
</comment>
<dbReference type="SUPFAM" id="SSF81301">
    <property type="entry name" value="Nucleotidyltransferase"/>
    <property type="match status" value="1"/>
</dbReference>
<dbReference type="EMBL" id="JAGGLI010000021">
    <property type="protein sequence ID" value="MBP2028081.1"/>
    <property type="molecule type" value="Genomic_DNA"/>
</dbReference>
<dbReference type="NCBIfam" id="TIGR00090">
    <property type="entry name" value="rsfS_iojap_ybeB"/>
    <property type="match status" value="1"/>
</dbReference>
<dbReference type="PANTHER" id="PTHR21043">
    <property type="entry name" value="IOJAP SUPERFAMILY ORTHOLOG"/>
    <property type="match status" value="1"/>
</dbReference>
<evidence type="ECO:0000313" key="3">
    <source>
        <dbReference type="EMBL" id="MBP2028081.1"/>
    </source>
</evidence>
<dbReference type="HAMAP" id="MF_01477">
    <property type="entry name" value="Iojap_RsfS"/>
    <property type="match status" value="1"/>
</dbReference>